<dbReference type="PROSITE" id="PS51192">
    <property type="entry name" value="HELICASE_ATP_BIND_1"/>
    <property type="match status" value="1"/>
</dbReference>
<dbReference type="NCBIfam" id="TIGR00614">
    <property type="entry name" value="recQ_fam"/>
    <property type="match status" value="1"/>
</dbReference>
<comment type="caution">
    <text evidence="20">The sequence shown here is derived from an EMBL/GenBank/DDBJ whole genome shotgun (WGS) entry which is preliminary data.</text>
</comment>
<dbReference type="GO" id="GO:0004386">
    <property type="term" value="F:helicase activity"/>
    <property type="evidence" value="ECO:0007669"/>
    <property type="project" value="UniProtKB-KW"/>
</dbReference>
<dbReference type="RefSeq" id="WP_121700070.1">
    <property type="nucleotide sequence ID" value="NZ_JBCLPP010000033.1"/>
</dbReference>
<feature type="domain" description="Helicase C-terminal" evidence="19">
    <location>
        <begin position="227"/>
        <end position="372"/>
    </location>
</feature>
<gene>
    <name evidence="20" type="primary">recQ</name>
    <name evidence="20" type="ORF">AAK873_10910</name>
</gene>
<evidence type="ECO:0000259" key="17">
    <source>
        <dbReference type="PROSITE" id="PS50967"/>
    </source>
</evidence>
<sequence>MDTVYKDIDRRAHALLRRFFGYDSFRPGQLDIIRSIMSGRDTLALMPTGGGKSICYQIPAMLHEGCCIVVSPLISLMTDQVAGLNANGIPATAVNSGNAGNENRRALDEAVRGHMKLLYMSPERLLQEMERIDISRFVSLFAIDEAHCISQWGHDFRPEYSELNILKERFPDIPVIALTATADRITRDDIITQLKLKNPFIHIASFDRPNLSLKVLPNPGKSKRIGIISKLIDRYPDDSGIVYCLSRKGAESTNAELNLRGYRSIVYHAGLTPKKRDEAQRMFSDGDIQAVCATVAFGMGIDKSNIRWVVHNNMPRNMENYYQEIGRAGRDGMPSETVLFYSYADVATLQSFINESGQPVLNAEKLNRMKEYCESAVCRRRVLLSYFNETLDHDCGNCDVCLNPPERFDGTIITQMALSAVIRTGQQVGLTMLTDILRGSARAEIIERGYDRIKTYGVGRRLPFSEWNSYIGQMIQLGLLDMAYNDHNRLKVTPYGMSVLKGATTVMLSRYHPAKPAAKTSKKSPAATPSRNPAELLFAELKRLRMSLAKAEGIAPYLVFTDKTLMEMVKKRPVTLREFNNIEGVGECKSLKYWSRFTELIKRFK</sequence>
<dbReference type="InterPro" id="IPR032284">
    <property type="entry name" value="RecQ_Zn-bd"/>
</dbReference>
<dbReference type="Proteomes" id="UP001565200">
    <property type="component" value="Unassembled WGS sequence"/>
</dbReference>
<dbReference type="InterPro" id="IPR006293">
    <property type="entry name" value="DNA_helicase_ATP-dep_RecQ_bac"/>
</dbReference>
<dbReference type="InterPro" id="IPR027417">
    <property type="entry name" value="P-loop_NTPase"/>
</dbReference>
<dbReference type="CDD" id="cd18794">
    <property type="entry name" value="SF2_C_RecQ"/>
    <property type="match status" value="1"/>
</dbReference>
<keyword evidence="6" id="KW-0227">DNA damage</keyword>
<protein>
    <recommendedName>
        <fullName evidence="16">DNA helicase RecQ</fullName>
        <ecNumber evidence="16">5.6.2.4</ecNumber>
    </recommendedName>
</protein>
<dbReference type="PANTHER" id="PTHR13710:SF105">
    <property type="entry name" value="ATP-DEPENDENT DNA HELICASE Q1"/>
    <property type="match status" value="1"/>
</dbReference>
<dbReference type="InterPro" id="IPR036388">
    <property type="entry name" value="WH-like_DNA-bd_sf"/>
</dbReference>
<evidence type="ECO:0000256" key="14">
    <source>
        <dbReference type="ARBA" id="ARBA00023235"/>
    </source>
</evidence>
<comment type="cofactor">
    <cofactor evidence="1">
        <name>Mg(2+)</name>
        <dbReference type="ChEBI" id="CHEBI:18420"/>
    </cofactor>
</comment>
<dbReference type="InterPro" id="IPR044876">
    <property type="entry name" value="HRDC_dom_sf"/>
</dbReference>
<dbReference type="SMART" id="SM00341">
    <property type="entry name" value="HRDC"/>
    <property type="match status" value="1"/>
</dbReference>
<keyword evidence="4" id="KW-0479">Metal-binding</keyword>
<dbReference type="PROSITE" id="PS51194">
    <property type="entry name" value="HELICASE_CTER"/>
    <property type="match status" value="1"/>
</dbReference>
<dbReference type="InterPro" id="IPR014001">
    <property type="entry name" value="Helicase_ATP-bd"/>
</dbReference>
<feature type="domain" description="Helicase ATP-binding" evidence="18">
    <location>
        <begin position="33"/>
        <end position="200"/>
    </location>
</feature>
<dbReference type="Pfam" id="PF00270">
    <property type="entry name" value="DEAD"/>
    <property type="match status" value="1"/>
</dbReference>
<evidence type="ECO:0000256" key="12">
    <source>
        <dbReference type="ARBA" id="ARBA00023172"/>
    </source>
</evidence>
<dbReference type="SMART" id="SM00487">
    <property type="entry name" value="DEXDc"/>
    <property type="match status" value="1"/>
</dbReference>
<dbReference type="InterPro" id="IPR001650">
    <property type="entry name" value="Helicase_C-like"/>
</dbReference>
<dbReference type="EC" id="5.6.2.4" evidence="16"/>
<keyword evidence="13" id="KW-0234">DNA repair</keyword>
<comment type="catalytic activity">
    <reaction evidence="15">
        <text>Couples ATP hydrolysis with the unwinding of duplex DNA by translocating in the 3'-5' direction.</text>
        <dbReference type="EC" id="5.6.2.4"/>
    </reaction>
</comment>
<dbReference type="SUPFAM" id="SSF47819">
    <property type="entry name" value="HRDC-like"/>
    <property type="match status" value="1"/>
</dbReference>
<evidence type="ECO:0000256" key="5">
    <source>
        <dbReference type="ARBA" id="ARBA00022741"/>
    </source>
</evidence>
<accession>A0ABV4CZ79</accession>
<evidence type="ECO:0000256" key="3">
    <source>
        <dbReference type="ARBA" id="ARBA00005446"/>
    </source>
</evidence>
<evidence type="ECO:0000256" key="2">
    <source>
        <dbReference type="ARBA" id="ARBA00001947"/>
    </source>
</evidence>
<dbReference type="Gene3D" id="3.40.50.300">
    <property type="entry name" value="P-loop containing nucleotide triphosphate hydrolases"/>
    <property type="match status" value="2"/>
</dbReference>
<keyword evidence="21" id="KW-1185">Reference proteome</keyword>
<evidence type="ECO:0000256" key="8">
    <source>
        <dbReference type="ARBA" id="ARBA00022806"/>
    </source>
</evidence>
<dbReference type="InterPro" id="IPR002121">
    <property type="entry name" value="HRDC_dom"/>
</dbReference>
<dbReference type="PANTHER" id="PTHR13710">
    <property type="entry name" value="DNA HELICASE RECQ FAMILY MEMBER"/>
    <property type="match status" value="1"/>
</dbReference>
<dbReference type="Pfam" id="PF00271">
    <property type="entry name" value="Helicase_C"/>
    <property type="match status" value="1"/>
</dbReference>
<dbReference type="SMART" id="SM00490">
    <property type="entry name" value="HELICc"/>
    <property type="match status" value="1"/>
</dbReference>
<comment type="similarity">
    <text evidence="3">Belongs to the helicase family. RecQ subfamily.</text>
</comment>
<evidence type="ECO:0000256" key="11">
    <source>
        <dbReference type="ARBA" id="ARBA00023125"/>
    </source>
</evidence>
<comment type="cofactor">
    <cofactor evidence="2">
        <name>Zn(2+)</name>
        <dbReference type="ChEBI" id="CHEBI:29105"/>
    </cofactor>
</comment>
<dbReference type="CDD" id="cd17920">
    <property type="entry name" value="DEXHc_RecQ"/>
    <property type="match status" value="1"/>
</dbReference>
<dbReference type="Gene3D" id="1.10.150.80">
    <property type="entry name" value="HRDC domain"/>
    <property type="match status" value="1"/>
</dbReference>
<dbReference type="EMBL" id="JBCLPP010000033">
    <property type="protein sequence ID" value="MEY8246121.1"/>
    <property type="molecule type" value="Genomic_DNA"/>
</dbReference>
<dbReference type="NCBIfam" id="TIGR01389">
    <property type="entry name" value="recQ"/>
    <property type="match status" value="1"/>
</dbReference>
<keyword evidence="14" id="KW-0413">Isomerase</keyword>
<reference evidence="20 21" key="1">
    <citation type="submission" date="2024-03" db="EMBL/GenBank/DDBJ databases">
        <title>Mouse gut bacterial collection (mGBC) of GemPharmatech.</title>
        <authorList>
            <person name="He Y."/>
            <person name="Dong L."/>
            <person name="Wu D."/>
            <person name="Gao X."/>
            <person name="Lin Z."/>
        </authorList>
    </citation>
    <scope>NUCLEOTIDE SEQUENCE [LARGE SCALE GENOMIC DNA]</scope>
    <source>
        <strain evidence="20 21">54-13</strain>
    </source>
</reference>
<dbReference type="Pfam" id="PF16124">
    <property type="entry name" value="RecQ_Zn_bind"/>
    <property type="match status" value="1"/>
</dbReference>
<dbReference type="InterPro" id="IPR018982">
    <property type="entry name" value="RQC_domain"/>
</dbReference>
<feature type="domain" description="HRDC" evidence="17">
    <location>
        <begin position="531"/>
        <end position="605"/>
    </location>
</feature>
<keyword evidence="11" id="KW-0238">DNA-binding</keyword>
<evidence type="ECO:0000256" key="16">
    <source>
        <dbReference type="NCBIfam" id="TIGR01389"/>
    </source>
</evidence>
<keyword evidence="9" id="KW-0862">Zinc</keyword>
<evidence type="ECO:0000256" key="10">
    <source>
        <dbReference type="ARBA" id="ARBA00022840"/>
    </source>
</evidence>
<keyword evidence="5" id="KW-0547">Nucleotide-binding</keyword>
<name>A0ABV4CZ79_9BACT</name>
<dbReference type="Pfam" id="PF09382">
    <property type="entry name" value="RQC"/>
    <property type="match status" value="1"/>
</dbReference>
<evidence type="ECO:0000256" key="15">
    <source>
        <dbReference type="ARBA" id="ARBA00034617"/>
    </source>
</evidence>
<dbReference type="InterPro" id="IPR010997">
    <property type="entry name" value="HRDC-like_sf"/>
</dbReference>
<evidence type="ECO:0000256" key="9">
    <source>
        <dbReference type="ARBA" id="ARBA00022833"/>
    </source>
</evidence>
<keyword evidence="8 20" id="KW-0347">Helicase</keyword>
<dbReference type="PROSITE" id="PS50967">
    <property type="entry name" value="HRDC"/>
    <property type="match status" value="1"/>
</dbReference>
<proteinExistence type="inferred from homology"/>
<evidence type="ECO:0000259" key="18">
    <source>
        <dbReference type="PROSITE" id="PS51192"/>
    </source>
</evidence>
<keyword evidence="10" id="KW-0067">ATP-binding</keyword>
<evidence type="ECO:0000256" key="7">
    <source>
        <dbReference type="ARBA" id="ARBA00022801"/>
    </source>
</evidence>
<dbReference type="Pfam" id="PF00570">
    <property type="entry name" value="HRDC"/>
    <property type="match status" value="1"/>
</dbReference>
<dbReference type="Gene3D" id="1.10.10.10">
    <property type="entry name" value="Winged helix-like DNA-binding domain superfamily/Winged helix DNA-binding domain"/>
    <property type="match status" value="1"/>
</dbReference>
<dbReference type="SMART" id="SM00956">
    <property type="entry name" value="RQC"/>
    <property type="match status" value="1"/>
</dbReference>
<keyword evidence="7" id="KW-0378">Hydrolase</keyword>
<evidence type="ECO:0000256" key="1">
    <source>
        <dbReference type="ARBA" id="ARBA00001946"/>
    </source>
</evidence>
<dbReference type="InterPro" id="IPR011545">
    <property type="entry name" value="DEAD/DEAH_box_helicase_dom"/>
</dbReference>
<dbReference type="InterPro" id="IPR004589">
    <property type="entry name" value="DNA_helicase_ATP-dep_RecQ"/>
</dbReference>
<organism evidence="20 21">
    <name type="scientific">Heminiphilus faecis</name>
    <dbReference type="NCBI Taxonomy" id="2601703"/>
    <lineage>
        <taxon>Bacteria</taxon>
        <taxon>Pseudomonadati</taxon>
        <taxon>Bacteroidota</taxon>
        <taxon>Bacteroidia</taxon>
        <taxon>Bacteroidales</taxon>
        <taxon>Muribaculaceae</taxon>
        <taxon>Heminiphilus</taxon>
    </lineage>
</organism>
<evidence type="ECO:0000313" key="20">
    <source>
        <dbReference type="EMBL" id="MEY8246121.1"/>
    </source>
</evidence>
<keyword evidence="12" id="KW-0233">DNA recombination</keyword>
<evidence type="ECO:0000259" key="19">
    <source>
        <dbReference type="PROSITE" id="PS51194"/>
    </source>
</evidence>
<evidence type="ECO:0000256" key="13">
    <source>
        <dbReference type="ARBA" id="ARBA00023204"/>
    </source>
</evidence>
<dbReference type="SUPFAM" id="SSF52540">
    <property type="entry name" value="P-loop containing nucleoside triphosphate hydrolases"/>
    <property type="match status" value="2"/>
</dbReference>
<evidence type="ECO:0000256" key="6">
    <source>
        <dbReference type="ARBA" id="ARBA00022763"/>
    </source>
</evidence>
<evidence type="ECO:0000256" key="4">
    <source>
        <dbReference type="ARBA" id="ARBA00022723"/>
    </source>
</evidence>
<evidence type="ECO:0000313" key="21">
    <source>
        <dbReference type="Proteomes" id="UP001565200"/>
    </source>
</evidence>